<evidence type="ECO:0000259" key="3">
    <source>
        <dbReference type="Pfam" id="PF17148"/>
    </source>
</evidence>
<feature type="chain" id="PRO_5031097563" evidence="1">
    <location>
        <begin position="28"/>
        <end position="823"/>
    </location>
</feature>
<evidence type="ECO:0000313" key="4">
    <source>
        <dbReference type="EMBL" id="MBC2650655.1"/>
    </source>
</evidence>
<sequence length="823" mass="87355">MRRTLAQGLGSLAFGLAALSVSGAALAGPAAPASAAGPYAGTEKRDGLFPVHVDKAAGRILLSLPAAGSDGVVARVLYATALRTGLGSAPIGLDRAQPGPARILLIRRLGKKVAFELENPRFRATGGTPAEQAAAADAFATSVLWLGDALDAPDGRLLVDIAPFLARDTRNVTGQLNTSGEKGWRLVDSLSAADPQAVRTFPQNLEFEARQTYVSDTPGPEVRNIAPDSRQVTLVVRHSFIALPEGGYVPRRFDPRGGSFSTQILDFSAPLGRQIVQNLANRFRLERLDPQAPQSRVRKPIVFYIDNAAPEPIRTALLEGASWWKAAFEAAGFIDAYRVEILPDGVDPLDIRYNVVNWVNRATRGWSYGYAITDPRTGEILKGTVLLGSLRVRQDILIYEGLVGADKTGRGGPNDPAKVALDRIRQLAAHEVGHALGLLHNFAGSTQDRASVMDYPAPRIGLKDGVPDLSDAYGAGLGRWDRHAIDWLYGDPAAGDPDLAARAKADRARREGLRFVSDENARSVSTSQPWGSLWDDGADPVAELDRTVQVRAAAVARFGPAALAPGEPLADLRRKFVPIWLLHRYQVEAAAKLLGGLYSQYAVSGEGRDAAAPVPPAEQGRALESLLATLAPARLEVPAGLVPQLSAGTPADDDRQTEIEIMPMAGAAAFDPLSAAQVAAQVTLDALLAPERLARLADQHRSNLASPGPDLIARRLLALLDGPVVEPRLGAIRRALGTRIVLSLARAAAAPASGDEAAAVLQQALQDWADAQPRRRFADPADRAWALSTARLVQDREGLMAMVTGGKAGLAVPPGMPIGDDAD</sequence>
<dbReference type="Proteomes" id="UP000520156">
    <property type="component" value="Unassembled WGS sequence"/>
</dbReference>
<keyword evidence="1" id="KW-0732">Signal</keyword>
<dbReference type="InterPro" id="IPR033413">
    <property type="entry name" value="DUF5117"/>
</dbReference>
<dbReference type="Gene3D" id="3.40.390.10">
    <property type="entry name" value="Collagenase (Catalytic Domain)"/>
    <property type="match status" value="1"/>
</dbReference>
<feature type="signal peptide" evidence="1">
    <location>
        <begin position="1"/>
        <end position="27"/>
    </location>
</feature>
<evidence type="ECO:0000259" key="2">
    <source>
        <dbReference type="Pfam" id="PF16313"/>
    </source>
</evidence>
<dbReference type="GO" id="GO:0008237">
    <property type="term" value="F:metallopeptidase activity"/>
    <property type="evidence" value="ECO:0007669"/>
    <property type="project" value="UniProtKB-KW"/>
</dbReference>
<dbReference type="InterPro" id="IPR034032">
    <property type="entry name" value="Zn_MMP-like_bac"/>
</dbReference>
<keyword evidence="4" id="KW-0645">Protease</keyword>
<gene>
    <name evidence="4" type="ORF">H7F49_02965</name>
</gene>
<comment type="caution">
    <text evidence="4">The sequence shown here is derived from an EMBL/GenBank/DDBJ whole genome shotgun (WGS) entry which is preliminary data.</text>
</comment>
<dbReference type="PANTHER" id="PTHR38478">
    <property type="entry name" value="PEPTIDASE M1A AND M12B"/>
    <property type="match status" value="1"/>
</dbReference>
<dbReference type="Pfam" id="PF17148">
    <property type="entry name" value="DUF5117"/>
    <property type="match status" value="1"/>
</dbReference>
<dbReference type="EMBL" id="JACLAU010000002">
    <property type="protein sequence ID" value="MBC2650655.1"/>
    <property type="molecule type" value="Genomic_DNA"/>
</dbReference>
<feature type="domain" description="DUF5117" evidence="3">
    <location>
        <begin position="117"/>
        <end position="286"/>
    </location>
</feature>
<dbReference type="CDD" id="cd04276">
    <property type="entry name" value="ZnMc_MMP_like_2"/>
    <property type="match status" value="1"/>
</dbReference>
<dbReference type="Pfam" id="PF16313">
    <property type="entry name" value="DUF4953"/>
    <property type="match status" value="1"/>
</dbReference>
<feature type="domain" description="EcxA zinc-binding" evidence="2">
    <location>
        <begin position="414"/>
        <end position="703"/>
    </location>
</feature>
<protein>
    <submittedName>
        <fullName evidence="4">Zinc-dependent metalloprotease</fullName>
    </submittedName>
</protein>
<keyword evidence="4" id="KW-0378">Hydrolase</keyword>
<evidence type="ECO:0000313" key="5">
    <source>
        <dbReference type="Proteomes" id="UP000520156"/>
    </source>
</evidence>
<dbReference type="InterPro" id="IPR024079">
    <property type="entry name" value="MetalloPept_cat_dom_sf"/>
</dbReference>
<dbReference type="AlphaFoldDB" id="A0A7X1F5D2"/>
<dbReference type="InterPro" id="IPR032534">
    <property type="entry name" value="EcxA_zinc-bd"/>
</dbReference>
<keyword evidence="5" id="KW-1185">Reference proteome</keyword>
<evidence type="ECO:0000256" key="1">
    <source>
        <dbReference type="SAM" id="SignalP"/>
    </source>
</evidence>
<name>A0A7X1F5D2_9SPHN</name>
<dbReference type="PANTHER" id="PTHR38478:SF1">
    <property type="entry name" value="ZINC DEPENDENT METALLOPROTEASE DOMAIN LIPOPROTEIN"/>
    <property type="match status" value="1"/>
</dbReference>
<organism evidence="4 5">
    <name type="scientific">Novosphingobium aerophilum</name>
    <dbReference type="NCBI Taxonomy" id="2839843"/>
    <lineage>
        <taxon>Bacteria</taxon>
        <taxon>Pseudomonadati</taxon>
        <taxon>Pseudomonadota</taxon>
        <taxon>Alphaproteobacteria</taxon>
        <taxon>Sphingomonadales</taxon>
        <taxon>Sphingomonadaceae</taxon>
        <taxon>Novosphingobium</taxon>
    </lineage>
</organism>
<dbReference type="RefSeq" id="WP_185682073.1">
    <property type="nucleotide sequence ID" value="NZ_JACLAU010000002.1"/>
</dbReference>
<proteinExistence type="predicted"/>
<dbReference type="GO" id="GO:0006508">
    <property type="term" value="P:proteolysis"/>
    <property type="evidence" value="ECO:0007669"/>
    <property type="project" value="UniProtKB-KW"/>
</dbReference>
<accession>A0A7X1F5D2</accession>
<dbReference type="SUPFAM" id="SSF55486">
    <property type="entry name" value="Metalloproteases ('zincins'), catalytic domain"/>
    <property type="match status" value="1"/>
</dbReference>
<keyword evidence="4" id="KW-0482">Metalloprotease</keyword>
<reference evidence="4 5" key="1">
    <citation type="submission" date="2020-08" db="EMBL/GenBank/DDBJ databases">
        <title>The genome sequence of Novosphingobium flavum 4Y4.</title>
        <authorList>
            <person name="Liu Y."/>
        </authorList>
    </citation>
    <scope>NUCLEOTIDE SEQUENCE [LARGE SCALE GENOMIC DNA]</scope>
    <source>
        <strain evidence="4 5">4Y4</strain>
    </source>
</reference>